<organism evidence="3 4">
    <name type="scientific">Sulfitobacter sediminis</name>
    <dbReference type="NCBI Taxonomy" id="3234186"/>
    <lineage>
        <taxon>Bacteria</taxon>
        <taxon>Pseudomonadati</taxon>
        <taxon>Pseudomonadota</taxon>
        <taxon>Alphaproteobacteria</taxon>
        <taxon>Rhodobacterales</taxon>
        <taxon>Roseobacteraceae</taxon>
        <taxon>Sulfitobacter</taxon>
    </lineage>
</organism>
<dbReference type="RefSeq" id="WP_367880258.1">
    <property type="nucleotide sequence ID" value="NZ_JBFNXX010000173.1"/>
</dbReference>
<evidence type="ECO:0000313" key="3">
    <source>
        <dbReference type="EMBL" id="MEW9922579.1"/>
    </source>
</evidence>
<evidence type="ECO:0000256" key="1">
    <source>
        <dbReference type="SAM" id="MobiDB-lite"/>
    </source>
</evidence>
<dbReference type="Proteomes" id="UP001556098">
    <property type="component" value="Unassembled WGS sequence"/>
</dbReference>
<evidence type="ECO:0000313" key="4">
    <source>
        <dbReference type="Proteomes" id="UP001556098"/>
    </source>
</evidence>
<protein>
    <submittedName>
        <fullName evidence="3">DUF5681 domain-containing protein</fullName>
    </submittedName>
</protein>
<dbReference type="EMBL" id="JBFNXX010000173">
    <property type="protein sequence ID" value="MEW9922579.1"/>
    <property type="molecule type" value="Genomic_DNA"/>
</dbReference>
<reference evidence="3 4" key="1">
    <citation type="submission" date="2024-07" db="EMBL/GenBank/DDBJ databases">
        <title>Marimonas sp.nov., isolated from tidal-flat sediment.</title>
        <authorList>
            <person name="Jayan J.N."/>
            <person name="Lee S.S."/>
        </authorList>
    </citation>
    <scope>NUCLEOTIDE SEQUENCE [LARGE SCALE GENOMIC DNA]</scope>
    <source>
        <strain evidence="3 4">MJW-29</strain>
    </source>
</reference>
<feature type="non-terminal residue" evidence="3">
    <location>
        <position position="68"/>
    </location>
</feature>
<dbReference type="InterPro" id="IPR043736">
    <property type="entry name" value="DUF5681"/>
</dbReference>
<name>A0ABV3RUF4_9RHOB</name>
<feature type="region of interest" description="Disordered" evidence="1">
    <location>
        <begin position="1"/>
        <end position="38"/>
    </location>
</feature>
<gene>
    <name evidence="3" type="ORF">AB2B41_23570</name>
</gene>
<feature type="domain" description="DUF5681" evidence="2">
    <location>
        <begin position="18"/>
        <end position="68"/>
    </location>
</feature>
<accession>A0ABV3RUF4</accession>
<dbReference type="Pfam" id="PF18932">
    <property type="entry name" value="DUF5681"/>
    <property type="match status" value="1"/>
</dbReference>
<proteinExistence type="predicted"/>
<sequence length="68" mass="7453">MVGDFSDDYEVGYGKPPKSAQFKPGKSGNPKGRPKGSLDFKTHVQEMLSRQVTITDGGKRRRISALEA</sequence>
<evidence type="ECO:0000259" key="2">
    <source>
        <dbReference type="Pfam" id="PF18932"/>
    </source>
</evidence>
<feature type="compositionally biased region" description="Acidic residues" evidence="1">
    <location>
        <begin position="1"/>
        <end position="10"/>
    </location>
</feature>
<comment type="caution">
    <text evidence="3">The sequence shown here is derived from an EMBL/GenBank/DDBJ whole genome shotgun (WGS) entry which is preliminary data.</text>
</comment>
<keyword evidence="4" id="KW-1185">Reference proteome</keyword>